<dbReference type="Gene3D" id="3.10.129.10">
    <property type="entry name" value="Hotdog Thioesterase"/>
    <property type="match status" value="1"/>
</dbReference>
<keyword evidence="4" id="KW-1185">Reference proteome</keyword>
<dbReference type="Proteomes" id="UP000196581">
    <property type="component" value="Unassembled WGS sequence"/>
</dbReference>
<proteinExistence type="inferred from homology"/>
<evidence type="ECO:0000313" key="4">
    <source>
        <dbReference type="Proteomes" id="UP000196581"/>
    </source>
</evidence>
<feature type="domain" description="FAS1-like dehydratase" evidence="2">
    <location>
        <begin position="15"/>
        <end position="138"/>
    </location>
</feature>
<comment type="similarity">
    <text evidence="1">Belongs to the UPF0336 family.</text>
</comment>
<accession>A0A1X6XHX8</accession>
<dbReference type="HAMAP" id="MF_00799">
    <property type="entry name" value="UPF0336"/>
    <property type="match status" value="1"/>
</dbReference>
<dbReference type="SUPFAM" id="SSF54637">
    <property type="entry name" value="Thioesterase/thiol ester dehydrase-isomerase"/>
    <property type="match status" value="1"/>
</dbReference>
<dbReference type="InterPro" id="IPR016709">
    <property type="entry name" value="HadA-like"/>
</dbReference>
<reference evidence="4" key="1">
    <citation type="submission" date="2017-02" db="EMBL/GenBank/DDBJ databases">
        <authorList>
            <person name="Dridi B."/>
        </authorList>
    </citation>
    <scope>NUCLEOTIDE SEQUENCE [LARGE SCALE GENOMIC DNA]</scope>
    <source>
        <strain evidence="4">B Co 03.10</strain>
    </source>
</reference>
<dbReference type="EMBL" id="FWFF01000017">
    <property type="protein sequence ID" value="SLM98728.1"/>
    <property type="molecule type" value="Genomic_DNA"/>
</dbReference>
<dbReference type="InterPro" id="IPR050965">
    <property type="entry name" value="UPF0336/Enoyl-CoA_hydratase"/>
</dbReference>
<evidence type="ECO:0000256" key="1">
    <source>
        <dbReference type="HAMAP-Rule" id="MF_00799"/>
    </source>
</evidence>
<gene>
    <name evidence="3" type="ORF">FM105_09485</name>
</gene>
<dbReference type="RefSeq" id="WP_087007586.1">
    <property type="nucleotide sequence ID" value="NZ_FWFF01000017.1"/>
</dbReference>
<dbReference type="PANTHER" id="PTHR43437">
    <property type="entry name" value="HYDROXYACYL-THIOESTER DEHYDRATASE TYPE 2, MITOCHONDRIAL-RELATED"/>
    <property type="match status" value="1"/>
</dbReference>
<organism evidence="3 4">
    <name type="scientific">Brevibacterium yomogidense</name>
    <dbReference type="NCBI Taxonomy" id="946573"/>
    <lineage>
        <taxon>Bacteria</taxon>
        <taxon>Bacillati</taxon>
        <taxon>Actinomycetota</taxon>
        <taxon>Actinomycetes</taxon>
        <taxon>Micrococcales</taxon>
        <taxon>Brevibacteriaceae</taxon>
        <taxon>Brevibacterium</taxon>
    </lineage>
</organism>
<protein>
    <recommendedName>
        <fullName evidence="1">UPF0336 protein FM105_09485</fullName>
    </recommendedName>
</protein>
<dbReference type="PIRSF" id="PIRSF018072">
    <property type="entry name" value="UCP018072"/>
    <property type="match status" value="1"/>
</dbReference>
<dbReference type="InterPro" id="IPR039569">
    <property type="entry name" value="FAS1-like_DH_region"/>
</dbReference>
<dbReference type="PANTHER" id="PTHR43437:SF3">
    <property type="entry name" value="HYDROXYACYL-THIOESTER DEHYDRATASE TYPE 2, MITOCHONDRIAL"/>
    <property type="match status" value="1"/>
</dbReference>
<name>A0A1X6XHX8_9MICO</name>
<dbReference type="GO" id="GO:0006633">
    <property type="term" value="P:fatty acid biosynthetic process"/>
    <property type="evidence" value="ECO:0007669"/>
    <property type="project" value="TreeGrafter"/>
</dbReference>
<dbReference type="Pfam" id="PF13452">
    <property type="entry name" value="FAS1_DH_region"/>
    <property type="match status" value="1"/>
</dbReference>
<dbReference type="InterPro" id="IPR029069">
    <property type="entry name" value="HotDog_dom_sf"/>
</dbReference>
<evidence type="ECO:0000259" key="2">
    <source>
        <dbReference type="Pfam" id="PF13452"/>
    </source>
</evidence>
<sequence>MSVNTDLQGAQYSLEAPFEVGREAIAEFARSVGATNPAHVDPAAAKELGYADVIAPTTFAVIPSQRCEALFISSPDAGIDYSRVVHGQEQFTYTRPIVAGDRLAATTHVDGLRESGGNAMITTRTELTDADTGDAVVTVTSTIVVRGEK</sequence>
<dbReference type="CDD" id="cd03441">
    <property type="entry name" value="R_hydratase_like"/>
    <property type="match status" value="1"/>
</dbReference>
<dbReference type="AlphaFoldDB" id="A0A1X6XHX8"/>
<dbReference type="GO" id="GO:0019171">
    <property type="term" value="F:(3R)-hydroxyacyl-[acyl-carrier-protein] dehydratase activity"/>
    <property type="evidence" value="ECO:0007669"/>
    <property type="project" value="TreeGrafter"/>
</dbReference>
<evidence type="ECO:0000313" key="3">
    <source>
        <dbReference type="EMBL" id="SLM98728.1"/>
    </source>
</evidence>